<keyword evidence="3" id="KW-0812">Transmembrane</keyword>
<reference evidence="5" key="2">
    <citation type="submission" date="2023-01" db="EMBL/GenBank/DDBJ databases">
        <authorList>
            <person name="Sun Q."/>
            <person name="Evtushenko L."/>
        </authorList>
    </citation>
    <scope>NUCLEOTIDE SEQUENCE</scope>
    <source>
        <strain evidence="5">VKM Ac-1020</strain>
    </source>
</reference>
<evidence type="ECO:0000313" key="6">
    <source>
        <dbReference type="Proteomes" id="UP001142462"/>
    </source>
</evidence>
<reference evidence="5" key="1">
    <citation type="journal article" date="2014" name="Int. J. Syst. Evol. Microbiol.">
        <title>Complete genome sequence of Corynebacterium casei LMG S-19264T (=DSM 44701T), isolated from a smear-ripened cheese.</title>
        <authorList>
            <consortium name="US DOE Joint Genome Institute (JGI-PGF)"/>
            <person name="Walter F."/>
            <person name="Albersmeier A."/>
            <person name="Kalinowski J."/>
            <person name="Ruckert C."/>
        </authorList>
    </citation>
    <scope>NUCLEOTIDE SEQUENCE</scope>
    <source>
        <strain evidence="5">VKM Ac-1020</strain>
    </source>
</reference>
<dbReference type="GO" id="GO:0016779">
    <property type="term" value="F:nucleotidyltransferase activity"/>
    <property type="evidence" value="ECO:0007669"/>
    <property type="project" value="TreeGrafter"/>
</dbReference>
<dbReference type="InterPro" id="IPR045886">
    <property type="entry name" value="ThiF/MoeB/HesA"/>
</dbReference>
<dbReference type="GO" id="GO:0005829">
    <property type="term" value="C:cytosol"/>
    <property type="evidence" value="ECO:0007669"/>
    <property type="project" value="TreeGrafter"/>
</dbReference>
<dbReference type="GO" id="GO:0004792">
    <property type="term" value="F:thiosulfate-cyanide sulfurtransferase activity"/>
    <property type="evidence" value="ECO:0007669"/>
    <property type="project" value="TreeGrafter"/>
</dbReference>
<evidence type="ECO:0000259" key="4">
    <source>
        <dbReference type="PROSITE" id="PS50206"/>
    </source>
</evidence>
<dbReference type="InterPro" id="IPR001763">
    <property type="entry name" value="Rhodanese-like_dom"/>
</dbReference>
<dbReference type="PROSITE" id="PS50206">
    <property type="entry name" value="RHODANESE_3"/>
    <property type="match status" value="1"/>
</dbReference>
<dbReference type="SUPFAM" id="SSF69572">
    <property type="entry name" value="Activating enzymes of the ubiquitin-like proteins"/>
    <property type="match status" value="1"/>
</dbReference>
<dbReference type="InterPro" id="IPR036873">
    <property type="entry name" value="Rhodanese-like_dom_sf"/>
</dbReference>
<sequence length="390" mass="40045">MTALVAPGPALSDDERERYGRQLILPGMGDAAQRRLRAARVLVVGAGGLGSPVLLALAAAGVGVLGVVDDDAVELGNLQRQVIHRVADIGRPKTASARDAIAARNPGIEVRAHALRLDARSAAGVLADYDLVVDGSDNFATRYLVDDTAAALGLPLVWGSVLRWEGQVGVVWAERGTRYRDLYPDAPGAALDCATAGVFGPLCALVGAQMAAEAIKLITGAGRPLLGRVVVVDALGAGWREVAFAADGPAQAPADGTAEATGDGGAGATEDGAVPIVSAAELRAALAGGAAPLVVDVRAPSEPGAIPHAVRWTLDEIEAGEEPPEAVRRALVERREVVVHCALGVRSRRAAEVLRGRPEWRAHPLRSLAGGISAWHALEQAPAPTCAAAP</sequence>
<comment type="caution">
    <text evidence="5">The sequence shown here is derived from an EMBL/GenBank/DDBJ whole genome shotgun (WGS) entry which is preliminary data.</text>
</comment>
<feature type="transmembrane region" description="Helical" evidence="3">
    <location>
        <begin position="41"/>
        <end position="68"/>
    </location>
</feature>
<keyword evidence="3" id="KW-0472">Membrane</keyword>
<feature type="region of interest" description="Disordered" evidence="2">
    <location>
        <begin position="249"/>
        <end position="269"/>
    </location>
</feature>
<dbReference type="InterPro" id="IPR000594">
    <property type="entry name" value="ThiF_NAD_FAD-bd"/>
</dbReference>
<dbReference type="InterPro" id="IPR035985">
    <property type="entry name" value="Ubiquitin-activating_enz"/>
</dbReference>
<dbReference type="PANTHER" id="PTHR10953">
    <property type="entry name" value="UBIQUITIN-ACTIVATING ENZYME E1"/>
    <property type="match status" value="1"/>
</dbReference>
<evidence type="ECO:0000256" key="2">
    <source>
        <dbReference type="SAM" id="MobiDB-lite"/>
    </source>
</evidence>
<dbReference type="SUPFAM" id="SSF52821">
    <property type="entry name" value="Rhodanese/Cell cycle control phosphatase"/>
    <property type="match status" value="1"/>
</dbReference>
<dbReference type="AlphaFoldDB" id="A0A9W6H212"/>
<name>A0A9W6H212_9MICO</name>
<keyword evidence="3" id="KW-1133">Transmembrane helix</keyword>
<evidence type="ECO:0000313" key="5">
    <source>
        <dbReference type="EMBL" id="GLJ60785.1"/>
    </source>
</evidence>
<keyword evidence="6" id="KW-1185">Reference proteome</keyword>
<dbReference type="GO" id="GO:0008641">
    <property type="term" value="F:ubiquitin-like modifier activating enzyme activity"/>
    <property type="evidence" value="ECO:0007669"/>
    <property type="project" value="InterPro"/>
</dbReference>
<organism evidence="5 6">
    <name type="scientific">Microbacterium barkeri</name>
    <dbReference type="NCBI Taxonomy" id="33917"/>
    <lineage>
        <taxon>Bacteria</taxon>
        <taxon>Bacillati</taxon>
        <taxon>Actinomycetota</taxon>
        <taxon>Actinomycetes</taxon>
        <taxon>Micrococcales</taxon>
        <taxon>Microbacteriaceae</taxon>
        <taxon>Microbacterium</taxon>
    </lineage>
</organism>
<accession>A0A9W6H212</accession>
<dbReference type="Gene3D" id="3.40.50.720">
    <property type="entry name" value="NAD(P)-binding Rossmann-like Domain"/>
    <property type="match status" value="1"/>
</dbReference>
<dbReference type="GO" id="GO:0008146">
    <property type="term" value="F:sulfotransferase activity"/>
    <property type="evidence" value="ECO:0007669"/>
    <property type="project" value="TreeGrafter"/>
</dbReference>
<dbReference type="Gene3D" id="3.40.250.10">
    <property type="entry name" value="Rhodanese-like domain"/>
    <property type="match status" value="1"/>
</dbReference>
<dbReference type="RefSeq" id="WP_271172503.1">
    <property type="nucleotide sequence ID" value="NZ_BSEJ01000003.1"/>
</dbReference>
<feature type="compositionally biased region" description="Low complexity" evidence="2">
    <location>
        <begin position="249"/>
        <end position="261"/>
    </location>
</feature>
<dbReference type="FunFam" id="3.40.50.720:FF:000080">
    <property type="entry name" value="Thiazole biosynthesis adenylyltransferase ThiF"/>
    <property type="match status" value="1"/>
</dbReference>
<dbReference type="EMBL" id="BSEJ01000003">
    <property type="protein sequence ID" value="GLJ60785.1"/>
    <property type="molecule type" value="Genomic_DNA"/>
</dbReference>
<evidence type="ECO:0000256" key="3">
    <source>
        <dbReference type="SAM" id="Phobius"/>
    </source>
</evidence>
<dbReference type="PANTHER" id="PTHR10953:SF102">
    <property type="entry name" value="ADENYLYLTRANSFERASE AND SULFURTRANSFERASE MOCS3"/>
    <property type="match status" value="1"/>
</dbReference>
<gene>
    <name evidence="5" type="ORF">GCM10017576_09140</name>
</gene>
<dbReference type="Proteomes" id="UP001142462">
    <property type="component" value="Unassembled WGS sequence"/>
</dbReference>
<dbReference type="SMART" id="SM00450">
    <property type="entry name" value="RHOD"/>
    <property type="match status" value="1"/>
</dbReference>
<dbReference type="Pfam" id="PF00899">
    <property type="entry name" value="ThiF"/>
    <property type="match status" value="1"/>
</dbReference>
<dbReference type="CDD" id="cd00757">
    <property type="entry name" value="ThiF_MoeB_HesA_family"/>
    <property type="match status" value="1"/>
</dbReference>
<dbReference type="Pfam" id="PF00581">
    <property type="entry name" value="Rhodanese"/>
    <property type="match status" value="1"/>
</dbReference>
<proteinExistence type="inferred from homology"/>
<evidence type="ECO:0000256" key="1">
    <source>
        <dbReference type="ARBA" id="ARBA00009919"/>
    </source>
</evidence>
<feature type="domain" description="Rhodanese" evidence="4">
    <location>
        <begin position="288"/>
        <end position="384"/>
    </location>
</feature>
<comment type="similarity">
    <text evidence="1">Belongs to the HesA/MoeB/ThiF family.</text>
</comment>
<protein>
    <submittedName>
        <fullName evidence="5">Molybdopterin biosynthesis protein MoeZ</fullName>
    </submittedName>
</protein>
<dbReference type="CDD" id="cd00158">
    <property type="entry name" value="RHOD"/>
    <property type="match status" value="1"/>
</dbReference>